<evidence type="ECO:0000256" key="2">
    <source>
        <dbReference type="ARBA" id="ARBA00022729"/>
    </source>
</evidence>
<keyword evidence="2" id="KW-0732">Signal</keyword>
<keyword evidence="7" id="KW-1185">Reference proteome</keyword>
<reference evidence="6 7" key="1">
    <citation type="submission" date="2019-06" db="EMBL/GenBank/DDBJ databases">
        <title>Sequencing the genomes of 1000 actinobacteria strains.</title>
        <authorList>
            <person name="Klenk H.-P."/>
        </authorList>
    </citation>
    <scope>NUCLEOTIDE SEQUENCE [LARGE SCALE GENOMIC DNA]</scope>
    <source>
        <strain evidence="6 7">DSM 25218</strain>
    </source>
</reference>
<comment type="caution">
    <text evidence="6">The sequence shown here is derived from an EMBL/GenBank/DDBJ whole genome shotgun (WGS) entry which is preliminary data.</text>
</comment>
<dbReference type="OrthoDB" id="9777306at2"/>
<comment type="similarity">
    <text evidence="1">Belongs to the sulfatase family.</text>
</comment>
<dbReference type="Gene3D" id="3.40.720.10">
    <property type="entry name" value="Alkaline Phosphatase, subunit A"/>
    <property type="match status" value="1"/>
</dbReference>
<dbReference type="PROSITE" id="PS00149">
    <property type="entry name" value="SULFATASE_2"/>
    <property type="match status" value="1"/>
</dbReference>
<sequence>MSVGDLFTRRKRAAVATAAMSALAVTGLVHEPAAVAAAPSRTPALERPVEKPNLLMVTVDDLSYLDMDYLPQVRKLVERSGVSFSDAIAPTPICVPARASLLTGQYAHNHGARTIEGPHGGYGAFDDSSTLATSLQDAGYSTIMSGKYLNGYGEGETRGDVPPGWDQWRATVDPSTYNFRSPKFNVNGEVIKSKGYSSDVITQHAKAGIAAERGSGKPWFSWVNYVAPHHGGPSGPDDPKKLYPGTDAALSVTVPAKRDRGTYDNLPIPSRPNLFPDDVSGYAKGSPARGKFSDLKKKALRIAYQRRIEAVRGLDRTISSLLGDLRKSGDLKRTMVVFTSDNGYSAGYHNLNGKLWHYDESLRIPVLMSGPGIPRGRTVRTPVTNPDIAATLLAAAGAKAPRPLDGVDIMPWLRAPEQVRVIPIGGWRVTDGNRKLWTGIRAGSWTYARLHNGQVEVYDRSSDPYEQHNLARVPALAGTVEALARLSERYADCAGSTCPRDMYAAGGALDLERL</sequence>
<dbReference type="Pfam" id="PF00884">
    <property type="entry name" value="Sulfatase"/>
    <property type="match status" value="1"/>
</dbReference>
<dbReference type="Proteomes" id="UP000320209">
    <property type="component" value="Unassembled WGS sequence"/>
</dbReference>
<accession>A0A543AC08</accession>
<keyword evidence="3" id="KW-0378">Hydrolase</keyword>
<protein>
    <submittedName>
        <fullName evidence="6">Arylsulfatase A-like enzyme</fullName>
    </submittedName>
</protein>
<evidence type="ECO:0000256" key="3">
    <source>
        <dbReference type="ARBA" id="ARBA00022801"/>
    </source>
</evidence>
<dbReference type="RefSeq" id="WP_141781930.1">
    <property type="nucleotide sequence ID" value="NZ_VFOV01000001.1"/>
</dbReference>
<gene>
    <name evidence="6" type="ORF">FB381_4060</name>
</gene>
<dbReference type="SUPFAM" id="SSF53649">
    <property type="entry name" value="Alkaline phosphatase-like"/>
    <property type="match status" value="1"/>
</dbReference>
<dbReference type="InterPro" id="IPR000917">
    <property type="entry name" value="Sulfatase_N"/>
</dbReference>
<dbReference type="InterPro" id="IPR017850">
    <property type="entry name" value="Alkaline_phosphatase_core_sf"/>
</dbReference>
<name>A0A543AC08_9ACTN</name>
<organism evidence="6 7">
    <name type="scientific">Nocardioides albertanoniae</name>
    <dbReference type="NCBI Taxonomy" id="1175486"/>
    <lineage>
        <taxon>Bacteria</taxon>
        <taxon>Bacillati</taxon>
        <taxon>Actinomycetota</taxon>
        <taxon>Actinomycetes</taxon>
        <taxon>Propionibacteriales</taxon>
        <taxon>Nocardioidaceae</taxon>
        <taxon>Nocardioides</taxon>
    </lineage>
</organism>
<dbReference type="GO" id="GO:0016787">
    <property type="term" value="F:hydrolase activity"/>
    <property type="evidence" value="ECO:0007669"/>
    <property type="project" value="UniProtKB-KW"/>
</dbReference>
<evidence type="ECO:0000259" key="5">
    <source>
        <dbReference type="Pfam" id="PF00884"/>
    </source>
</evidence>
<evidence type="ECO:0000313" key="7">
    <source>
        <dbReference type="Proteomes" id="UP000320209"/>
    </source>
</evidence>
<dbReference type="PANTHER" id="PTHR43108">
    <property type="entry name" value="N-ACETYLGLUCOSAMINE-6-SULFATASE FAMILY MEMBER"/>
    <property type="match status" value="1"/>
</dbReference>
<dbReference type="EMBL" id="VFOV01000001">
    <property type="protein sequence ID" value="TQL70133.1"/>
    <property type="molecule type" value="Genomic_DNA"/>
</dbReference>
<dbReference type="PANTHER" id="PTHR43108:SF8">
    <property type="entry name" value="SD21168P"/>
    <property type="match status" value="1"/>
</dbReference>
<evidence type="ECO:0000256" key="1">
    <source>
        <dbReference type="ARBA" id="ARBA00008779"/>
    </source>
</evidence>
<feature type="domain" description="Sulfatase N-terminal" evidence="5">
    <location>
        <begin position="52"/>
        <end position="398"/>
    </location>
</feature>
<evidence type="ECO:0000313" key="6">
    <source>
        <dbReference type="EMBL" id="TQL70133.1"/>
    </source>
</evidence>
<keyword evidence="4" id="KW-0325">Glycoprotein</keyword>
<evidence type="ECO:0000256" key="4">
    <source>
        <dbReference type="ARBA" id="ARBA00023180"/>
    </source>
</evidence>
<proteinExistence type="inferred from homology"/>
<dbReference type="AlphaFoldDB" id="A0A543AC08"/>
<dbReference type="InterPro" id="IPR024607">
    <property type="entry name" value="Sulfatase_CS"/>
</dbReference>